<organism evidence="2 3">
    <name type="scientific">Paenibacillus lycopersici</name>
    <dbReference type="NCBI Taxonomy" id="2704462"/>
    <lineage>
        <taxon>Bacteria</taxon>
        <taxon>Bacillati</taxon>
        <taxon>Bacillota</taxon>
        <taxon>Bacilli</taxon>
        <taxon>Bacillales</taxon>
        <taxon>Paenibacillaceae</taxon>
        <taxon>Paenibacillus</taxon>
    </lineage>
</organism>
<feature type="domain" description="HTH-like" evidence="1">
    <location>
        <begin position="24"/>
        <end position="79"/>
    </location>
</feature>
<protein>
    <submittedName>
        <fullName evidence="2">IS3 family transposase</fullName>
    </submittedName>
</protein>
<reference evidence="2 3" key="1">
    <citation type="submission" date="2020-01" db="EMBL/GenBank/DDBJ databases">
        <title>Paenibacillus sp. nov., isolated from tomato rhizosphere.</title>
        <authorList>
            <person name="Weon H.-Y."/>
            <person name="Lee S.A."/>
        </authorList>
    </citation>
    <scope>NUCLEOTIDE SEQUENCE [LARGE SCALE GENOMIC DNA]</scope>
    <source>
        <strain evidence="2 3">12200R-189</strain>
    </source>
</reference>
<dbReference type="Proteomes" id="UP000476064">
    <property type="component" value="Chromosome"/>
</dbReference>
<dbReference type="InterPro" id="IPR025948">
    <property type="entry name" value="HTH-like_dom"/>
</dbReference>
<accession>A0A6C0G068</accession>
<dbReference type="EMBL" id="CP048209">
    <property type="protein sequence ID" value="QHT62818.1"/>
    <property type="molecule type" value="Genomic_DNA"/>
</dbReference>
<dbReference type="KEGG" id="plyc:GXP70_24450"/>
<name>A0A6C0G068_9BACL</name>
<dbReference type="Pfam" id="PF13276">
    <property type="entry name" value="HTH_21"/>
    <property type="match status" value="1"/>
</dbReference>
<evidence type="ECO:0000259" key="1">
    <source>
        <dbReference type="Pfam" id="PF13276"/>
    </source>
</evidence>
<dbReference type="PANTHER" id="PTHR46889">
    <property type="entry name" value="TRANSPOSASE INSF FOR INSERTION SEQUENCE IS3B-RELATED"/>
    <property type="match status" value="1"/>
</dbReference>
<evidence type="ECO:0000313" key="3">
    <source>
        <dbReference type="Proteomes" id="UP000476064"/>
    </source>
</evidence>
<proteinExistence type="predicted"/>
<dbReference type="AlphaFoldDB" id="A0A6C0G068"/>
<sequence length="79" mass="9437">MLDVSRSGFYKWKHAVPSPRQLRKERVMERIRYHFEENSRRYGSPRITKILHAEGLVITERTVGIYMREMGLRSCVAKK</sequence>
<dbReference type="InterPro" id="IPR050900">
    <property type="entry name" value="Transposase_IS3/IS150/IS904"/>
</dbReference>
<keyword evidence="3" id="KW-1185">Reference proteome</keyword>
<gene>
    <name evidence="2" type="ORF">GXP70_24450</name>
</gene>
<evidence type="ECO:0000313" key="2">
    <source>
        <dbReference type="EMBL" id="QHT62818.1"/>
    </source>
</evidence>
<dbReference type="PANTHER" id="PTHR46889:SF4">
    <property type="entry name" value="TRANSPOSASE INSO FOR INSERTION SEQUENCE ELEMENT IS911B-RELATED"/>
    <property type="match status" value="1"/>
</dbReference>